<keyword evidence="5 12" id="KW-0378">Hydrolase</keyword>
<dbReference type="InterPro" id="IPR001650">
    <property type="entry name" value="Helicase_C-like"/>
</dbReference>
<dbReference type="GO" id="GO:0006310">
    <property type="term" value="P:DNA recombination"/>
    <property type="evidence" value="ECO:0007669"/>
    <property type="project" value="InterPro"/>
</dbReference>
<feature type="binding site" evidence="12">
    <location>
        <position position="382"/>
    </location>
    <ligand>
        <name>Zn(2+)</name>
        <dbReference type="ChEBI" id="CHEBI:29105"/>
        <label>2</label>
    </ligand>
</feature>
<dbReference type="Pfam" id="PF00271">
    <property type="entry name" value="Helicase_C"/>
    <property type="match status" value="1"/>
</dbReference>
<dbReference type="InterPro" id="IPR027417">
    <property type="entry name" value="P-loop_NTPase"/>
</dbReference>
<keyword evidence="15" id="KW-1185">Reference proteome</keyword>
<dbReference type="HAMAP" id="MF_00983">
    <property type="entry name" value="PriA"/>
    <property type="match status" value="1"/>
</dbReference>
<dbReference type="InterPro" id="IPR011545">
    <property type="entry name" value="DEAD/DEAH_box_helicase_dom"/>
</dbReference>
<evidence type="ECO:0000256" key="3">
    <source>
        <dbReference type="ARBA" id="ARBA00022723"/>
    </source>
</evidence>
<evidence type="ECO:0000256" key="1">
    <source>
        <dbReference type="ARBA" id="ARBA00022515"/>
    </source>
</evidence>
<dbReference type="InterPro" id="IPR041222">
    <property type="entry name" value="PriA_3primeBD"/>
</dbReference>
<proteinExistence type="inferred from homology"/>
<dbReference type="Proteomes" id="UP000005737">
    <property type="component" value="Unassembled WGS sequence"/>
</dbReference>
<feature type="domain" description="Helicase ATP-binding" evidence="13">
    <location>
        <begin position="142"/>
        <end position="308"/>
    </location>
</feature>
<dbReference type="InterPro" id="IPR040498">
    <property type="entry name" value="PriA_CRR"/>
</dbReference>
<dbReference type="GO" id="GO:0016887">
    <property type="term" value="F:ATP hydrolysis activity"/>
    <property type="evidence" value="ECO:0007669"/>
    <property type="project" value="RHEA"/>
</dbReference>
<feature type="binding site" evidence="12">
    <location>
        <position position="376"/>
    </location>
    <ligand>
        <name>Zn(2+)</name>
        <dbReference type="ChEBI" id="CHEBI:29105"/>
        <label>1</label>
    </ligand>
</feature>
<feature type="binding site" evidence="12">
    <location>
        <position position="402"/>
    </location>
    <ligand>
        <name>Zn(2+)</name>
        <dbReference type="ChEBI" id="CHEBI:29105"/>
        <label>2</label>
    </ligand>
</feature>
<comment type="cofactor">
    <cofactor evidence="12">
        <name>Zn(2+)</name>
        <dbReference type="ChEBI" id="CHEBI:29105"/>
    </cofactor>
    <text evidence="12">Binds 2 zinc ions per subunit.</text>
</comment>
<evidence type="ECO:0000256" key="4">
    <source>
        <dbReference type="ARBA" id="ARBA00022741"/>
    </source>
</evidence>
<evidence type="ECO:0000256" key="10">
    <source>
        <dbReference type="ARBA" id="ARBA00023235"/>
    </source>
</evidence>
<keyword evidence="9 12" id="KW-0238">DNA-binding</keyword>
<evidence type="ECO:0000259" key="13">
    <source>
        <dbReference type="PROSITE" id="PS51192"/>
    </source>
</evidence>
<evidence type="ECO:0000256" key="12">
    <source>
        <dbReference type="HAMAP-Rule" id="MF_00983"/>
    </source>
</evidence>
<dbReference type="InterPro" id="IPR041236">
    <property type="entry name" value="PriA_C"/>
</dbReference>
<evidence type="ECO:0000313" key="14">
    <source>
        <dbReference type="EMBL" id="EHQ06405.1"/>
    </source>
</evidence>
<keyword evidence="8 12" id="KW-0067">ATP-binding</keyword>
<dbReference type="GO" id="GO:0043138">
    <property type="term" value="F:3'-5' DNA helicase activity"/>
    <property type="evidence" value="ECO:0007669"/>
    <property type="project" value="UniProtKB-EC"/>
</dbReference>
<keyword evidence="1 12" id="KW-0639">Primosome</keyword>
<dbReference type="SMART" id="SM00490">
    <property type="entry name" value="HELICc"/>
    <property type="match status" value="1"/>
</dbReference>
<dbReference type="GO" id="GO:0006270">
    <property type="term" value="P:DNA replication initiation"/>
    <property type="evidence" value="ECO:0007669"/>
    <property type="project" value="TreeGrafter"/>
</dbReference>
<evidence type="ECO:0000256" key="9">
    <source>
        <dbReference type="ARBA" id="ARBA00023125"/>
    </source>
</evidence>
<dbReference type="Pfam" id="PF18074">
    <property type="entry name" value="PriA_C"/>
    <property type="match status" value="1"/>
</dbReference>
<dbReference type="NCBIfam" id="TIGR00595">
    <property type="entry name" value="priA"/>
    <property type="match status" value="1"/>
</dbReference>
<dbReference type="InterPro" id="IPR042115">
    <property type="entry name" value="PriA_3primeBD_sf"/>
</dbReference>
<keyword evidence="3 12" id="KW-0479">Metal-binding</keyword>
<dbReference type="InterPro" id="IPR014001">
    <property type="entry name" value="Helicase_ATP-bd"/>
</dbReference>
<dbReference type="EC" id="5.6.2.4" evidence="12"/>
<dbReference type="SMART" id="SM00487">
    <property type="entry name" value="DEXDc"/>
    <property type="match status" value="1"/>
</dbReference>
<evidence type="ECO:0000313" key="15">
    <source>
        <dbReference type="Proteomes" id="UP000005737"/>
    </source>
</evidence>
<feature type="binding site" evidence="12">
    <location>
        <position position="385"/>
    </location>
    <ligand>
        <name>Zn(2+)</name>
        <dbReference type="ChEBI" id="CHEBI:29105"/>
        <label>2</label>
    </ligand>
</feature>
<dbReference type="Gene3D" id="3.40.50.300">
    <property type="entry name" value="P-loop containing nucleotide triphosphate hydrolases"/>
    <property type="match status" value="2"/>
</dbReference>
<dbReference type="PROSITE" id="PS51192">
    <property type="entry name" value="HELICASE_ATP_BIND_1"/>
    <property type="match status" value="1"/>
</dbReference>
<dbReference type="Pfam" id="PF00270">
    <property type="entry name" value="DEAD"/>
    <property type="match status" value="1"/>
</dbReference>
<dbReference type="SUPFAM" id="SSF52540">
    <property type="entry name" value="P-loop containing nucleoside triphosphate hydrolases"/>
    <property type="match status" value="1"/>
</dbReference>
<evidence type="ECO:0000256" key="8">
    <source>
        <dbReference type="ARBA" id="ARBA00022840"/>
    </source>
</evidence>
<dbReference type="GO" id="GO:0006269">
    <property type="term" value="P:DNA replication, synthesis of primer"/>
    <property type="evidence" value="ECO:0007669"/>
    <property type="project" value="UniProtKB-KW"/>
</dbReference>
<feature type="binding site" evidence="12">
    <location>
        <position position="373"/>
    </location>
    <ligand>
        <name>Zn(2+)</name>
        <dbReference type="ChEBI" id="CHEBI:29105"/>
        <label>1</label>
    </ligand>
</feature>
<dbReference type="RefSeq" id="WP_002771901.1">
    <property type="nucleotide sequence ID" value="NZ_JH597773.1"/>
</dbReference>
<dbReference type="PANTHER" id="PTHR30580:SF0">
    <property type="entry name" value="PRIMOSOMAL PROTEIN N"/>
    <property type="match status" value="1"/>
</dbReference>
<protein>
    <recommendedName>
        <fullName evidence="12">Replication restart protein PriA</fullName>
    </recommendedName>
    <alternativeName>
        <fullName evidence="12">ATP-dependent DNA helicase PriA</fullName>
        <ecNumber evidence="12">5.6.2.4</ecNumber>
    </alternativeName>
    <alternativeName>
        <fullName evidence="12">DNA 3'-5' helicase PriA</fullName>
    </alternativeName>
</protein>
<keyword evidence="6 12" id="KW-0347">Helicase</keyword>
<comment type="subunit">
    <text evidence="12">Component of the replication restart primosome.</text>
</comment>
<dbReference type="GO" id="GO:0003677">
    <property type="term" value="F:DNA binding"/>
    <property type="evidence" value="ECO:0007669"/>
    <property type="project" value="UniProtKB-UniRule"/>
</dbReference>
<organism evidence="14 15">
    <name type="scientific">Leptonema illini DSM 21528</name>
    <dbReference type="NCBI Taxonomy" id="929563"/>
    <lineage>
        <taxon>Bacteria</taxon>
        <taxon>Pseudomonadati</taxon>
        <taxon>Spirochaetota</taxon>
        <taxon>Spirochaetia</taxon>
        <taxon>Leptospirales</taxon>
        <taxon>Leptospiraceae</taxon>
        <taxon>Leptonema</taxon>
    </lineage>
</organism>
<accession>H2CCE8</accession>
<keyword evidence="7 12" id="KW-0862">Zinc</keyword>
<dbReference type="GO" id="GO:0008270">
    <property type="term" value="F:zinc ion binding"/>
    <property type="evidence" value="ECO:0007669"/>
    <property type="project" value="UniProtKB-UniRule"/>
</dbReference>
<dbReference type="GO" id="GO:1990077">
    <property type="term" value="C:primosome complex"/>
    <property type="evidence" value="ECO:0007669"/>
    <property type="project" value="UniProtKB-UniRule"/>
</dbReference>
<comment type="catalytic activity">
    <reaction evidence="11 12">
        <text>ATP + H2O = ADP + phosphate + H(+)</text>
        <dbReference type="Rhea" id="RHEA:13065"/>
        <dbReference type="ChEBI" id="CHEBI:15377"/>
        <dbReference type="ChEBI" id="CHEBI:15378"/>
        <dbReference type="ChEBI" id="CHEBI:30616"/>
        <dbReference type="ChEBI" id="CHEBI:43474"/>
        <dbReference type="ChEBI" id="CHEBI:456216"/>
        <dbReference type="EC" id="5.6.2.4"/>
    </reaction>
</comment>
<feature type="binding site" evidence="12">
    <location>
        <position position="412"/>
    </location>
    <ligand>
        <name>Zn(2+)</name>
        <dbReference type="ChEBI" id="CHEBI:29105"/>
        <label>1</label>
    </ligand>
</feature>
<keyword evidence="4 12" id="KW-0547">Nucleotide-binding</keyword>
<evidence type="ECO:0000256" key="7">
    <source>
        <dbReference type="ARBA" id="ARBA00022833"/>
    </source>
</evidence>
<evidence type="ECO:0000256" key="2">
    <source>
        <dbReference type="ARBA" id="ARBA00022705"/>
    </source>
</evidence>
<gene>
    <name evidence="12" type="primary">priA</name>
    <name evidence="14" type="ORF">Lepil_1721</name>
</gene>
<dbReference type="HOGENOM" id="CLU_013353_4_1_12"/>
<comment type="function">
    <text evidence="12">Initiates the restart of stalled replication forks, which reloads the replicative helicase on sites other than the origin of replication. Recognizes and binds to abandoned replication forks and remodels them to uncover a helicase loading site. Promotes assembly of the primosome at these replication forks.</text>
</comment>
<name>H2CCE8_9LEPT</name>
<reference evidence="14 15" key="1">
    <citation type="submission" date="2011-10" db="EMBL/GenBank/DDBJ databases">
        <title>The Improved High-Quality Draft genome of Leptonema illini DSM 21528.</title>
        <authorList>
            <consortium name="US DOE Joint Genome Institute (JGI-PGF)"/>
            <person name="Lucas S."/>
            <person name="Copeland A."/>
            <person name="Lapidus A."/>
            <person name="Glavina del Rio T."/>
            <person name="Dalin E."/>
            <person name="Tice H."/>
            <person name="Bruce D."/>
            <person name="Goodwin L."/>
            <person name="Pitluck S."/>
            <person name="Peters L."/>
            <person name="Mikhailova N."/>
            <person name="Held B."/>
            <person name="Kyrpides N."/>
            <person name="Mavromatis K."/>
            <person name="Ivanova N."/>
            <person name="Markowitz V."/>
            <person name="Cheng J.-F."/>
            <person name="Hugenholtz P."/>
            <person name="Woyke T."/>
            <person name="Wu D."/>
            <person name="Gronow S."/>
            <person name="Wellnitz S."/>
            <person name="Brambilla E.-M."/>
            <person name="Klenk H.-P."/>
            <person name="Eisen J.A."/>
        </authorList>
    </citation>
    <scope>NUCLEOTIDE SEQUENCE [LARGE SCALE GENOMIC DNA]</scope>
    <source>
        <strain evidence="14 15">DSM 21528</strain>
    </source>
</reference>
<evidence type="ECO:0000256" key="6">
    <source>
        <dbReference type="ARBA" id="ARBA00022806"/>
    </source>
</evidence>
<feature type="binding site" evidence="12">
    <location>
        <position position="415"/>
    </location>
    <ligand>
        <name>Zn(2+)</name>
        <dbReference type="ChEBI" id="CHEBI:29105"/>
        <label>1</label>
    </ligand>
</feature>
<dbReference type="STRING" id="183.GCA_002009735_02608"/>
<comment type="similarity">
    <text evidence="12">Belongs to the helicase family. PriA subfamily.</text>
</comment>
<dbReference type="GO" id="GO:0005524">
    <property type="term" value="F:ATP binding"/>
    <property type="evidence" value="ECO:0007669"/>
    <property type="project" value="UniProtKB-UniRule"/>
</dbReference>
<keyword evidence="2 12" id="KW-0235">DNA replication</keyword>
<feature type="binding site" evidence="12">
    <location>
        <position position="399"/>
    </location>
    <ligand>
        <name>Zn(2+)</name>
        <dbReference type="ChEBI" id="CHEBI:29105"/>
        <label>2</label>
    </ligand>
</feature>
<dbReference type="Pfam" id="PF17764">
    <property type="entry name" value="PriA_3primeBD"/>
    <property type="match status" value="1"/>
</dbReference>
<keyword evidence="10 12" id="KW-0413">Isomerase</keyword>
<dbReference type="InterPro" id="IPR005259">
    <property type="entry name" value="PriA"/>
</dbReference>
<dbReference type="Gene3D" id="3.40.1440.60">
    <property type="entry name" value="PriA, 3(prime) DNA-binding domain"/>
    <property type="match status" value="1"/>
</dbReference>
<dbReference type="Pfam" id="PF18319">
    <property type="entry name" value="Zn_ribbon_PriA"/>
    <property type="match status" value="1"/>
</dbReference>
<sequence length="664" mass="75233">MFHRYIDVLLPYPLDQSLTYLLPEGLEVDAGWMVEVPLQNRTERAVVVERHSHPPDVHIKEMATPVFEGPVVSEAQIELARWMAEHYLCAPGEALFKMFPSPHRLSKKAKSDLASVERPTSPAESLILNDEQSGVFSLLCDELDAGRHSVHLLHGITGSGKTEIYIRALQHALDIKRSGILLVPEISLTVQTINRLQSTFGNELALLHSGRRPKERFAEYMDVLAGRRRIVVGTRSAVFAPVSRPGIIILDEEHDASYREHSTPRYDARQIARRRCETESSVLLLGSATPRVEMRYAAERFDVRRNPESKARFFYHRLTERARGALPDVQIIEQQGDADISRTLLLEIEKNFESGRQTVLLLNRRGYQPYIQCRTCKSVVECPRCSVGLTAHRDGRLLCHQCGWTEREMKQCRSCGGPLKKQGTAVQKVEEYLLTRFPSMRIERLDTDAAAKIDVEDVLSRFLQGEIDLLTGTQMIAKGLDSPGVTLVGVLQADRGLALPDFRAQERVFSLLMQVAGRAGRGEEAGRVFFEALNTEHPVLLLAREQNYDRFFAEEIAERRESGYPPFKRLIRILIRSREEAVAVKRIEELASLLTTELSDKDELLGPAPAPLTKLHNNYRYHLILKTTAPDRLRGVLKERLPAFKARLGEKAFVELEFDPLDML</sequence>
<comment type="catalytic activity">
    <reaction evidence="12">
        <text>Couples ATP hydrolysis with the unwinding of duplex DNA by translocating in the 3'-5' direction.</text>
        <dbReference type="EC" id="5.6.2.4"/>
    </reaction>
</comment>
<dbReference type="EMBL" id="JH597773">
    <property type="protein sequence ID" value="EHQ06405.1"/>
    <property type="molecule type" value="Genomic_DNA"/>
</dbReference>
<dbReference type="PANTHER" id="PTHR30580">
    <property type="entry name" value="PRIMOSOMAL PROTEIN N"/>
    <property type="match status" value="1"/>
</dbReference>
<evidence type="ECO:0000256" key="11">
    <source>
        <dbReference type="ARBA" id="ARBA00048988"/>
    </source>
</evidence>
<dbReference type="FunFam" id="3.40.50.300:FF:000489">
    <property type="entry name" value="Primosome assembly protein PriA"/>
    <property type="match status" value="1"/>
</dbReference>
<evidence type="ECO:0000256" key="5">
    <source>
        <dbReference type="ARBA" id="ARBA00022801"/>
    </source>
</evidence>
<dbReference type="GO" id="GO:0006302">
    <property type="term" value="P:double-strand break repair"/>
    <property type="evidence" value="ECO:0007669"/>
    <property type="project" value="InterPro"/>
</dbReference>
<dbReference type="AlphaFoldDB" id="H2CCE8"/>